<organism evidence="2 3">
    <name type="scientific">Brachionus plicatilis</name>
    <name type="common">Marine rotifer</name>
    <name type="synonym">Brachionus muelleri</name>
    <dbReference type="NCBI Taxonomy" id="10195"/>
    <lineage>
        <taxon>Eukaryota</taxon>
        <taxon>Metazoa</taxon>
        <taxon>Spiralia</taxon>
        <taxon>Gnathifera</taxon>
        <taxon>Rotifera</taxon>
        <taxon>Eurotatoria</taxon>
        <taxon>Monogononta</taxon>
        <taxon>Pseudotrocha</taxon>
        <taxon>Ploima</taxon>
        <taxon>Brachionidae</taxon>
        <taxon>Brachionus</taxon>
    </lineage>
</organism>
<keyword evidence="3" id="KW-1185">Reference proteome</keyword>
<proteinExistence type="predicted"/>
<comment type="caution">
    <text evidence="2">The sequence shown here is derived from an EMBL/GenBank/DDBJ whole genome shotgun (WGS) entry which is preliminary data.</text>
</comment>
<reference evidence="2 3" key="1">
    <citation type="journal article" date="2018" name="Sci. Rep.">
        <title>Genomic signatures of local adaptation to the degree of environmental predictability in rotifers.</title>
        <authorList>
            <person name="Franch-Gras L."/>
            <person name="Hahn C."/>
            <person name="Garcia-Roger E.M."/>
            <person name="Carmona M.J."/>
            <person name="Serra M."/>
            <person name="Gomez A."/>
        </authorList>
    </citation>
    <scope>NUCLEOTIDE SEQUENCE [LARGE SCALE GENOMIC DNA]</scope>
    <source>
        <strain evidence="2">HYR1</strain>
    </source>
</reference>
<name>A0A3M7QFA4_BRAPC</name>
<sequence>MDLKKDLPNKDLKIGFFKKGPNKGLSQKRTSKKSFSEDDLKKDFKKGFFKKRPRKRHIEKGPLKLRFEK</sequence>
<dbReference type="Proteomes" id="UP000276133">
    <property type="component" value="Unassembled WGS sequence"/>
</dbReference>
<feature type="region of interest" description="Disordered" evidence="1">
    <location>
        <begin position="14"/>
        <end position="37"/>
    </location>
</feature>
<gene>
    <name evidence="2" type="ORF">BpHYR1_003903</name>
</gene>
<accession>A0A3M7QFA4</accession>
<protein>
    <submittedName>
        <fullName evidence="2">Uncharacterized protein</fullName>
    </submittedName>
</protein>
<dbReference type="EMBL" id="REGN01006330">
    <property type="protein sequence ID" value="RNA09943.1"/>
    <property type="molecule type" value="Genomic_DNA"/>
</dbReference>
<evidence type="ECO:0000256" key="1">
    <source>
        <dbReference type="SAM" id="MobiDB-lite"/>
    </source>
</evidence>
<evidence type="ECO:0000313" key="3">
    <source>
        <dbReference type="Proteomes" id="UP000276133"/>
    </source>
</evidence>
<evidence type="ECO:0000313" key="2">
    <source>
        <dbReference type="EMBL" id="RNA09943.1"/>
    </source>
</evidence>
<dbReference type="AlphaFoldDB" id="A0A3M7QFA4"/>